<dbReference type="Proteomes" id="UP001597215">
    <property type="component" value="Unassembled WGS sequence"/>
</dbReference>
<protein>
    <recommendedName>
        <fullName evidence="3">DUF111 family protein</fullName>
    </recommendedName>
</protein>
<reference evidence="2" key="1">
    <citation type="journal article" date="2019" name="Int. J. Syst. Evol. Microbiol.">
        <title>The Global Catalogue of Microorganisms (GCM) 10K type strain sequencing project: providing services to taxonomists for standard genome sequencing and annotation.</title>
        <authorList>
            <consortium name="The Broad Institute Genomics Platform"/>
            <consortium name="The Broad Institute Genome Sequencing Center for Infectious Disease"/>
            <person name="Wu L."/>
            <person name="Ma J."/>
        </authorList>
    </citation>
    <scope>NUCLEOTIDE SEQUENCE [LARGE SCALE GENOMIC DNA]</scope>
    <source>
        <strain evidence="2">CGMCC 1.12449</strain>
    </source>
</reference>
<evidence type="ECO:0008006" key="3">
    <source>
        <dbReference type="Google" id="ProtNLM"/>
    </source>
</evidence>
<keyword evidence="2" id="KW-1185">Reference proteome</keyword>
<evidence type="ECO:0000313" key="2">
    <source>
        <dbReference type="Proteomes" id="UP001597215"/>
    </source>
</evidence>
<gene>
    <name evidence="1" type="ORF">ACFSAG_00555</name>
</gene>
<dbReference type="EMBL" id="JBHUEL010000002">
    <property type="protein sequence ID" value="MFD1765330.1"/>
    <property type="molecule type" value="Genomic_DNA"/>
</dbReference>
<accession>A0ABW4M9A2</accession>
<proteinExistence type="predicted"/>
<organism evidence="1 2">
    <name type="scientific">Sphingorhabdus buctiana</name>
    <dbReference type="NCBI Taxonomy" id="1508805"/>
    <lineage>
        <taxon>Bacteria</taxon>
        <taxon>Pseudomonadati</taxon>
        <taxon>Pseudomonadota</taxon>
        <taxon>Alphaproteobacteria</taxon>
        <taxon>Sphingomonadales</taxon>
        <taxon>Sphingomonadaceae</taxon>
        <taxon>Sphingorhabdus</taxon>
    </lineage>
</organism>
<comment type="caution">
    <text evidence="1">The sequence shown here is derived from an EMBL/GenBank/DDBJ whole genome shotgun (WGS) entry which is preliminary data.</text>
</comment>
<evidence type="ECO:0000313" key="1">
    <source>
        <dbReference type="EMBL" id="MFD1765330.1"/>
    </source>
</evidence>
<sequence>METRVVSSGQGVDRPVYILQEEAPQSELLLHAHIAAMHQLADRGFMVSDKATLKFAIAFAERDASIAVLSKSGDKVQAIAPAKQKKPLQNCADREMRLTLTLTRIADGAEIYRGSASEYHCKAQAVDVVPQLVKAAIADLAKPKGAYTIKRQGLE</sequence>
<name>A0ABW4M9A2_9SPHN</name>